<dbReference type="Proteomes" id="UP000013877">
    <property type="component" value="Unassembled WGS sequence"/>
</dbReference>
<dbReference type="Gene3D" id="3.40.30.10">
    <property type="entry name" value="Glutaredoxin"/>
    <property type="match status" value="1"/>
</dbReference>
<dbReference type="AlphaFoldDB" id="R2RHT9"/>
<dbReference type="Proteomes" id="UP000014158">
    <property type="component" value="Unassembled WGS sequence"/>
</dbReference>
<comment type="caution">
    <text evidence="2">The sequence shown here is derived from an EMBL/GenBank/DDBJ whole genome shotgun (WGS) entry which is preliminary data.</text>
</comment>
<evidence type="ECO:0000313" key="2">
    <source>
        <dbReference type="EMBL" id="EOH75564.1"/>
    </source>
</evidence>
<dbReference type="SUPFAM" id="SSF52833">
    <property type="entry name" value="Thioredoxin-like"/>
    <property type="match status" value="1"/>
</dbReference>
<dbReference type="InterPro" id="IPR013766">
    <property type="entry name" value="Thioredoxin_domain"/>
</dbReference>
<dbReference type="HOGENOM" id="CLU_157175_0_0_9"/>
<evidence type="ECO:0000313" key="4">
    <source>
        <dbReference type="Proteomes" id="UP000013877"/>
    </source>
</evidence>
<dbReference type="eggNOG" id="COG0526">
    <property type="taxonomic scope" value="Bacteria"/>
</dbReference>
<name>R2RHT9_9ENTE</name>
<dbReference type="EMBL" id="ASWF01000007">
    <property type="protein sequence ID" value="EOT70831.1"/>
    <property type="molecule type" value="Genomic_DNA"/>
</dbReference>
<evidence type="ECO:0000259" key="1">
    <source>
        <dbReference type="Pfam" id="PF00085"/>
    </source>
</evidence>
<dbReference type="PATRIC" id="fig|1158602.3.peg.3211"/>
<dbReference type="CDD" id="cd02947">
    <property type="entry name" value="TRX_family"/>
    <property type="match status" value="1"/>
</dbReference>
<evidence type="ECO:0000313" key="3">
    <source>
        <dbReference type="EMBL" id="EOT70831.1"/>
    </source>
</evidence>
<gene>
    <name evidence="3" type="ORF">I590_04171</name>
    <name evidence="2" type="ORF">UAK_03208</name>
</gene>
<sequence length="128" mass="14730">MFLKGRRVHFLLGIGTCFLLGIFWLVVSTIQTNQAIQRQELDRSVVTIATNEERALVFYKDDCSDCQKIFPELYKENLANDNLLFINLNQPKNKGYIAKYQLETVPTIVTPKGRYAGTDTEKIQQLLE</sequence>
<proteinExistence type="predicted"/>
<reference evidence="2 4" key="1">
    <citation type="submission" date="2013-02" db="EMBL/GenBank/DDBJ databases">
        <title>The Genome Sequence of Enterococcus raffinosus ATCC_49464.</title>
        <authorList>
            <consortium name="The Broad Institute Genome Sequencing Platform"/>
            <consortium name="The Broad Institute Genome Sequencing Center for Infectious Disease"/>
            <person name="Earl A.M."/>
            <person name="Gilmore M.S."/>
            <person name="Lebreton F."/>
            <person name="Walker B."/>
            <person name="Young S.K."/>
            <person name="Zeng Q."/>
            <person name="Gargeya S."/>
            <person name="Fitzgerald M."/>
            <person name="Haas B."/>
            <person name="Abouelleil A."/>
            <person name="Alvarado L."/>
            <person name="Arachchi H.M."/>
            <person name="Berlin A.M."/>
            <person name="Chapman S.B."/>
            <person name="Dewar J."/>
            <person name="Goldberg J."/>
            <person name="Griggs A."/>
            <person name="Gujja S."/>
            <person name="Hansen M."/>
            <person name="Howarth C."/>
            <person name="Imamovic A."/>
            <person name="Larimer J."/>
            <person name="McCowan C."/>
            <person name="Murphy C."/>
            <person name="Neiman D."/>
            <person name="Pearson M."/>
            <person name="Priest M."/>
            <person name="Roberts A."/>
            <person name="Saif S."/>
            <person name="Shea T."/>
            <person name="Sisk P."/>
            <person name="Sykes S."/>
            <person name="Wortman J."/>
            <person name="Nusbaum C."/>
            <person name="Birren B."/>
        </authorList>
    </citation>
    <scope>NUCLEOTIDE SEQUENCE [LARGE SCALE GENOMIC DNA]</scope>
    <source>
        <strain evidence="2 4">ATCC 49464</strain>
    </source>
</reference>
<feature type="domain" description="Thioredoxin" evidence="1">
    <location>
        <begin position="48"/>
        <end position="116"/>
    </location>
</feature>
<evidence type="ECO:0000313" key="5">
    <source>
        <dbReference type="Proteomes" id="UP000014158"/>
    </source>
</evidence>
<protein>
    <recommendedName>
        <fullName evidence="1">Thioredoxin domain-containing protein</fullName>
    </recommendedName>
</protein>
<dbReference type="InterPro" id="IPR036249">
    <property type="entry name" value="Thioredoxin-like_sf"/>
</dbReference>
<reference evidence="3 5" key="2">
    <citation type="submission" date="2013-03" db="EMBL/GenBank/DDBJ databases">
        <title>The Genome Sequence of Enterococcus raffinosus ATCC_49464 (PacBio/Illumina hybrid assembly).</title>
        <authorList>
            <consortium name="The Broad Institute Genomics Platform"/>
            <consortium name="The Broad Institute Genome Sequencing Center for Infectious Disease"/>
            <person name="Earl A."/>
            <person name="Russ C."/>
            <person name="Gilmore M."/>
            <person name="Surin D."/>
            <person name="Walker B."/>
            <person name="Young S."/>
            <person name="Zeng Q."/>
            <person name="Gargeya S."/>
            <person name="Fitzgerald M."/>
            <person name="Haas B."/>
            <person name="Abouelleil A."/>
            <person name="Allen A.W."/>
            <person name="Alvarado L."/>
            <person name="Arachchi H.M."/>
            <person name="Berlin A.M."/>
            <person name="Chapman S.B."/>
            <person name="Gainer-Dewar J."/>
            <person name="Goldberg J."/>
            <person name="Griggs A."/>
            <person name="Gujja S."/>
            <person name="Hansen M."/>
            <person name="Howarth C."/>
            <person name="Imamovic A."/>
            <person name="Ireland A."/>
            <person name="Larimer J."/>
            <person name="McCowan C."/>
            <person name="Murphy C."/>
            <person name="Pearson M."/>
            <person name="Poon T.W."/>
            <person name="Priest M."/>
            <person name="Roberts A."/>
            <person name="Saif S."/>
            <person name="Shea T."/>
            <person name="Sisk P."/>
            <person name="Sykes S."/>
            <person name="Wortman J."/>
            <person name="Nusbaum C."/>
            <person name="Birren B."/>
        </authorList>
    </citation>
    <scope>NUCLEOTIDE SEQUENCE [LARGE SCALE GENOMIC DNA]</scope>
    <source>
        <strain evidence="3 5">ATCC 49464</strain>
    </source>
</reference>
<accession>R2RHT9</accession>
<dbReference type="Pfam" id="PF00085">
    <property type="entry name" value="Thioredoxin"/>
    <property type="match status" value="1"/>
</dbReference>
<organism evidence="2 4">
    <name type="scientific">Enterococcus raffinosus ATCC 49464</name>
    <dbReference type="NCBI Taxonomy" id="1158602"/>
    <lineage>
        <taxon>Bacteria</taxon>
        <taxon>Bacillati</taxon>
        <taxon>Bacillota</taxon>
        <taxon>Bacilli</taxon>
        <taxon>Lactobacillales</taxon>
        <taxon>Enterococcaceae</taxon>
        <taxon>Enterococcus</taxon>
    </lineage>
</organism>
<dbReference type="EMBL" id="AJAL01000017">
    <property type="protein sequence ID" value="EOH75564.1"/>
    <property type="molecule type" value="Genomic_DNA"/>
</dbReference>
<keyword evidence="5" id="KW-1185">Reference proteome</keyword>